<dbReference type="InterPro" id="IPR007627">
    <property type="entry name" value="RNA_pol_sigma70_r2"/>
</dbReference>
<dbReference type="SUPFAM" id="SSF88659">
    <property type="entry name" value="Sigma3 and sigma4 domains of RNA polymerase sigma factors"/>
    <property type="match status" value="1"/>
</dbReference>
<dbReference type="Proteomes" id="UP000600139">
    <property type="component" value="Unassembled WGS sequence"/>
</dbReference>
<dbReference type="InterPro" id="IPR013325">
    <property type="entry name" value="RNA_pol_sigma_r2"/>
</dbReference>
<gene>
    <name evidence="6" type="ORF">JIN84_19250</name>
</gene>
<dbReference type="PANTHER" id="PTHR43133">
    <property type="entry name" value="RNA POLYMERASE ECF-TYPE SIGMA FACTO"/>
    <property type="match status" value="1"/>
</dbReference>
<dbReference type="InterPro" id="IPR013324">
    <property type="entry name" value="RNA_pol_sigma_r3/r4-like"/>
</dbReference>
<evidence type="ECO:0000256" key="1">
    <source>
        <dbReference type="ARBA" id="ARBA00010641"/>
    </source>
</evidence>
<keyword evidence="3" id="KW-0731">Sigma factor</keyword>
<accession>A0A934R9Q3</accession>
<dbReference type="RefSeq" id="WP_200352695.1">
    <property type="nucleotide sequence ID" value="NZ_BAABHZ010000001.1"/>
</dbReference>
<protein>
    <submittedName>
        <fullName evidence="6">Sigma-70 family RNA polymerase sigma factor</fullName>
    </submittedName>
</protein>
<dbReference type="Gene3D" id="1.10.1740.10">
    <property type="match status" value="1"/>
</dbReference>
<sequence length="184" mass="21152">MDRLGGVESSPEIDDVDSFVQELTGCQDDLILFIRTICGDFHLAADIRQEVNMVLWRKRGKFAPGTSFRSWAYRIAHLEVKNHFRQTKRRSVTSLDPELLDYFAAELPASTDELPERRRALQGCMERLTPKDHELIRHRYWSESSLEILASSSDRSIGTLKARLFQLRAALRLCISERLSEVSA</sequence>
<keyword evidence="7" id="KW-1185">Reference proteome</keyword>
<evidence type="ECO:0000256" key="2">
    <source>
        <dbReference type="ARBA" id="ARBA00023015"/>
    </source>
</evidence>
<feature type="domain" description="RNA polymerase sigma-70 region 2" evidence="5">
    <location>
        <begin position="28"/>
        <end position="90"/>
    </location>
</feature>
<evidence type="ECO:0000313" key="7">
    <source>
        <dbReference type="Proteomes" id="UP000600139"/>
    </source>
</evidence>
<dbReference type="Pfam" id="PF04542">
    <property type="entry name" value="Sigma70_r2"/>
    <property type="match status" value="1"/>
</dbReference>
<dbReference type="NCBIfam" id="TIGR02937">
    <property type="entry name" value="sigma70-ECF"/>
    <property type="match status" value="1"/>
</dbReference>
<comment type="similarity">
    <text evidence="1">Belongs to the sigma-70 factor family. ECF subfamily.</text>
</comment>
<dbReference type="SUPFAM" id="SSF88946">
    <property type="entry name" value="Sigma2 domain of RNA polymerase sigma factors"/>
    <property type="match status" value="1"/>
</dbReference>
<comment type="caution">
    <text evidence="6">The sequence shown here is derived from an EMBL/GenBank/DDBJ whole genome shotgun (WGS) entry which is preliminary data.</text>
</comment>
<organism evidence="6 7">
    <name type="scientific">Luteolibacter yonseiensis</name>
    <dbReference type="NCBI Taxonomy" id="1144680"/>
    <lineage>
        <taxon>Bacteria</taxon>
        <taxon>Pseudomonadati</taxon>
        <taxon>Verrucomicrobiota</taxon>
        <taxon>Verrucomicrobiia</taxon>
        <taxon>Verrucomicrobiales</taxon>
        <taxon>Verrucomicrobiaceae</taxon>
        <taxon>Luteolibacter</taxon>
    </lineage>
</organism>
<reference evidence="6" key="1">
    <citation type="submission" date="2021-01" db="EMBL/GenBank/DDBJ databases">
        <title>Modified the classification status of verrucomicrobia.</title>
        <authorList>
            <person name="Feng X."/>
        </authorList>
    </citation>
    <scope>NUCLEOTIDE SEQUENCE</scope>
    <source>
        <strain evidence="6">JCM 18052</strain>
    </source>
</reference>
<dbReference type="EMBL" id="JAENIK010000012">
    <property type="protein sequence ID" value="MBK1817765.1"/>
    <property type="molecule type" value="Genomic_DNA"/>
</dbReference>
<dbReference type="InterPro" id="IPR014284">
    <property type="entry name" value="RNA_pol_sigma-70_dom"/>
</dbReference>
<dbReference type="PANTHER" id="PTHR43133:SF51">
    <property type="entry name" value="RNA POLYMERASE SIGMA FACTOR"/>
    <property type="match status" value="1"/>
</dbReference>
<keyword evidence="2" id="KW-0805">Transcription regulation</keyword>
<name>A0A934R9Q3_9BACT</name>
<dbReference type="GO" id="GO:0006352">
    <property type="term" value="P:DNA-templated transcription initiation"/>
    <property type="evidence" value="ECO:0007669"/>
    <property type="project" value="InterPro"/>
</dbReference>
<dbReference type="AlphaFoldDB" id="A0A934R9Q3"/>
<proteinExistence type="inferred from homology"/>
<dbReference type="Gene3D" id="1.10.10.10">
    <property type="entry name" value="Winged helix-like DNA-binding domain superfamily/Winged helix DNA-binding domain"/>
    <property type="match status" value="1"/>
</dbReference>
<keyword evidence="4" id="KW-0804">Transcription</keyword>
<dbReference type="InterPro" id="IPR036388">
    <property type="entry name" value="WH-like_DNA-bd_sf"/>
</dbReference>
<evidence type="ECO:0000256" key="4">
    <source>
        <dbReference type="ARBA" id="ARBA00023163"/>
    </source>
</evidence>
<evidence type="ECO:0000313" key="6">
    <source>
        <dbReference type="EMBL" id="MBK1817765.1"/>
    </source>
</evidence>
<dbReference type="InterPro" id="IPR039425">
    <property type="entry name" value="RNA_pol_sigma-70-like"/>
</dbReference>
<evidence type="ECO:0000256" key="3">
    <source>
        <dbReference type="ARBA" id="ARBA00023082"/>
    </source>
</evidence>
<evidence type="ECO:0000259" key="5">
    <source>
        <dbReference type="Pfam" id="PF04542"/>
    </source>
</evidence>
<dbReference type="GO" id="GO:0016987">
    <property type="term" value="F:sigma factor activity"/>
    <property type="evidence" value="ECO:0007669"/>
    <property type="project" value="UniProtKB-KW"/>
</dbReference>